<dbReference type="InterPro" id="IPR036872">
    <property type="entry name" value="CH_dom_sf"/>
</dbReference>
<dbReference type="GO" id="GO:0008093">
    <property type="term" value="F:cytoskeletal anchor activity"/>
    <property type="evidence" value="ECO:0007669"/>
    <property type="project" value="TreeGrafter"/>
</dbReference>
<dbReference type="PANTHER" id="PTHR46756">
    <property type="entry name" value="TRANSGELIN"/>
    <property type="match status" value="1"/>
</dbReference>
<dbReference type="PANTHER" id="PTHR46756:SF18">
    <property type="entry name" value="GAS2-LIKE PROTEIN PICKLED EGGS"/>
    <property type="match status" value="1"/>
</dbReference>
<feature type="region of interest" description="Disordered" evidence="1">
    <location>
        <begin position="144"/>
        <end position="190"/>
    </location>
</feature>
<dbReference type="STRING" id="7398.A0A1A9Z3X8"/>
<evidence type="ECO:0000256" key="1">
    <source>
        <dbReference type="SAM" id="MobiDB-lite"/>
    </source>
</evidence>
<dbReference type="GO" id="GO:0051764">
    <property type="term" value="P:actin crosslink formation"/>
    <property type="evidence" value="ECO:0007669"/>
    <property type="project" value="TreeGrafter"/>
</dbReference>
<dbReference type="GO" id="GO:0001725">
    <property type="term" value="C:stress fiber"/>
    <property type="evidence" value="ECO:0007669"/>
    <property type="project" value="TreeGrafter"/>
</dbReference>
<proteinExistence type="predicted"/>
<keyword evidence="3" id="KW-1185">Reference proteome</keyword>
<evidence type="ECO:0000313" key="3">
    <source>
        <dbReference type="Proteomes" id="UP000092445"/>
    </source>
</evidence>
<accession>A0A1A9Z3X8</accession>
<dbReference type="Proteomes" id="UP000092445">
    <property type="component" value="Unassembled WGS sequence"/>
</dbReference>
<dbReference type="EnsemblMetazoa" id="GPAI003099-RA">
    <property type="protein sequence ID" value="GPAI003099-PA"/>
    <property type="gene ID" value="GPAI003099"/>
</dbReference>
<dbReference type="GO" id="GO:0031110">
    <property type="term" value="P:regulation of microtubule polymerization or depolymerization"/>
    <property type="evidence" value="ECO:0007669"/>
    <property type="project" value="TreeGrafter"/>
</dbReference>
<feature type="compositionally biased region" description="Acidic residues" evidence="1">
    <location>
        <begin position="167"/>
        <end position="182"/>
    </location>
</feature>
<dbReference type="SUPFAM" id="SSF47576">
    <property type="entry name" value="Calponin-homology domain, CH-domain"/>
    <property type="match status" value="1"/>
</dbReference>
<feature type="compositionally biased region" description="Basic residues" evidence="1">
    <location>
        <begin position="243"/>
        <end position="272"/>
    </location>
</feature>
<reference evidence="3" key="1">
    <citation type="submission" date="2014-03" db="EMBL/GenBank/DDBJ databases">
        <authorList>
            <person name="Aksoy S."/>
            <person name="Warren W."/>
            <person name="Wilson R.K."/>
        </authorList>
    </citation>
    <scope>NUCLEOTIDE SEQUENCE [LARGE SCALE GENOMIC DNA]</scope>
    <source>
        <strain evidence="3">IAEA</strain>
    </source>
</reference>
<dbReference type="GO" id="GO:0001578">
    <property type="term" value="P:microtubule bundle formation"/>
    <property type="evidence" value="ECO:0007669"/>
    <property type="project" value="TreeGrafter"/>
</dbReference>
<dbReference type="GO" id="GO:0051015">
    <property type="term" value="F:actin filament binding"/>
    <property type="evidence" value="ECO:0007669"/>
    <property type="project" value="TreeGrafter"/>
</dbReference>
<dbReference type="GO" id="GO:0035371">
    <property type="term" value="C:microtubule plus-end"/>
    <property type="evidence" value="ECO:0007669"/>
    <property type="project" value="TreeGrafter"/>
</dbReference>
<protein>
    <submittedName>
        <fullName evidence="2">Uncharacterized protein</fullName>
    </submittedName>
</protein>
<dbReference type="GO" id="GO:0008017">
    <property type="term" value="F:microtubule binding"/>
    <property type="evidence" value="ECO:0007669"/>
    <property type="project" value="TreeGrafter"/>
</dbReference>
<dbReference type="AlphaFoldDB" id="A0A1A9Z3X8"/>
<sequence>MFYRKGCKHANNVRQAAEDYLARRQARNKSMTRSITSGSAGPILAMGNVHYLPAAKSGTFFARDNVSNFITWCRKSLKIIECLLFETDDLIMRKNEKHVILCLLEVARRGAKFGMLAPMLVQMERQIDREIAADNKANGIGCATQTENDATQTDKGVGTESVATETDMFDDTDSENDDDDTDGPMLMYGPQPQIVTNDLKSLDEMQYSSNDDQQHLKKKIQSRYYISNHNFCPEALCGTNTDHHHHHHHHRHHRHHHHHHHHHHHQIKACSI</sequence>
<feature type="region of interest" description="Disordered" evidence="1">
    <location>
        <begin position="242"/>
        <end position="272"/>
    </location>
</feature>
<evidence type="ECO:0000313" key="2">
    <source>
        <dbReference type="EnsemblMetazoa" id="GPAI003099-PA"/>
    </source>
</evidence>
<dbReference type="GO" id="GO:0005884">
    <property type="term" value="C:actin filament"/>
    <property type="evidence" value="ECO:0007669"/>
    <property type="project" value="TreeGrafter"/>
</dbReference>
<dbReference type="Gene3D" id="1.10.418.10">
    <property type="entry name" value="Calponin-like domain"/>
    <property type="match status" value="1"/>
</dbReference>
<dbReference type="VEuPathDB" id="VectorBase:GPAI003099"/>
<feature type="compositionally biased region" description="Polar residues" evidence="1">
    <location>
        <begin position="144"/>
        <end position="154"/>
    </location>
</feature>
<dbReference type="GO" id="GO:1904825">
    <property type="term" value="P:protein localization to microtubule plus-end"/>
    <property type="evidence" value="ECO:0007669"/>
    <property type="project" value="TreeGrafter"/>
</dbReference>
<organism evidence="2 3">
    <name type="scientific">Glossina pallidipes</name>
    <name type="common">Tsetse fly</name>
    <dbReference type="NCBI Taxonomy" id="7398"/>
    <lineage>
        <taxon>Eukaryota</taxon>
        <taxon>Metazoa</taxon>
        <taxon>Ecdysozoa</taxon>
        <taxon>Arthropoda</taxon>
        <taxon>Hexapoda</taxon>
        <taxon>Insecta</taxon>
        <taxon>Pterygota</taxon>
        <taxon>Neoptera</taxon>
        <taxon>Endopterygota</taxon>
        <taxon>Diptera</taxon>
        <taxon>Brachycera</taxon>
        <taxon>Muscomorpha</taxon>
        <taxon>Hippoboscoidea</taxon>
        <taxon>Glossinidae</taxon>
        <taxon>Glossina</taxon>
    </lineage>
</organism>
<dbReference type="GO" id="GO:0005737">
    <property type="term" value="C:cytoplasm"/>
    <property type="evidence" value="ECO:0007669"/>
    <property type="project" value="TreeGrafter"/>
</dbReference>
<reference evidence="2" key="2">
    <citation type="submission" date="2020-05" db="UniProtKB">
        <authorList>
            <consortium name="EnsemblMetazoa"/>
        </authorList>
    </citation>
    <scope>IDENTIFICATION</scope>
    <source>
        <strain evidence="2">IAEA</strain>
    </source>
</reference>
<name>A0A1A9Z3X8_GLOPL</name>